<dbReference type="EMBL" id="ML121528">
    <property type="protein sequence ID" value="RPB29003.1"/>
    <property type="molecule type" value="Genomic_DNA"/>
</dbReference>
<evidence type="ECO:0000313" key="5">
    <source>
        <dbReference type="Proteomes" id="UP000267821"/>
    </source>
</evidence>
<dbReference type="STRING" id="1051890.A0A3N4M1G0"/>
<feature type="region of interest" description="Disordered" evidence="2">
    <location>
        <begin position="1275"/>
        <end position="1296"/>
    </location>
</feature>
<feature type="coiled-coil region" evidence="1">
    <location>
        <begin position="57"/>
        <end position="91"/>
    </location>
</feature>
<gene>
    <name evidence="4" type="ORF">L211DRAFT_845028</name>
</gene>
<dbReference type="InParanoid" id="A0A3N4M1G0"/>
<dbReference type="Pfam" id="PF00004">
    <property type="entry name" value="AAA"/>
    <property type="match status" value="1"/>
</dbReference>
<accession>A0A3N4M1G0</accession>
<evidence type="ECO:0000256" key="2">
    <source>
        <dbReference type="SAM" id="MobiDB-lite"/>
    </source>
</evidence>
<dbReference type="GO" id="GO:0016887">
    <property type="term" value="F:ATP hydrolysis activity"/>
    <property type="evidence" value="ECO:0007669"/>
    <property type="project" value="InterPro"/>
</dbReference>
<sequence>MTDTSNDQLDDNLDLALLDSDLDILDEEELLLLAATDDNGDPEYPAESDFEDDILLLLAAEEEEAKLVEEEEGFEDELEAIEELKKEQKEKWDREGVVIRGNSLGKRDLGLVIGQDNIRRKVRRERNQRRYLRQRRREVSRSSSLPPDSPTPARFGAFERRNSALNSSIVIPPSSSPRGSQPRKSVSAIELVDEQEEEEYWAQKATPKLSRANSARTLSETIHSVTTTEMDMDIDVPESTMLEYPSSPPPPAPSIPSSEPMQKRGALPFAYEEDESDDDDTVTGVGRGKGKGMGTILGDPKWIEVPSATAGVGLAKKRKAGPFEEVDEEDDDEYEEQQTVRLDKGKCRATDMDNFDPTLVITRDTLSKLNSQLNRPLSYTKPTLRSSKSLPFSYDDPNIPAPEFSASKVASFMTDSHFTYGYGRPGPNTVPVLLMSGKKLHIKRKLPKRQIYSTRTYTSEVTYDTDGNRELRDSYYGVEIHRLLDEIQAENKIAQYAKEKEAEQSGMVQTDSFPALPKLLIAGRQQRTLLWTEKYRAKRFTDLLGDERTHRQVLRWLKHWDDIVFPGSTNNTNKRKNKDDNEGYFHKKILLITGPPGLGKTTLAHVAARQAGYEPLEINASDDRTANVVRGKIRDALSNEGVRIPGVGKKKAIGSSRPVCVVVDEIDGVSGGGGETGFMNALVDLIMQDKKNSATPRMGSTSTTKQRKGKKGDNFKFHRPIIAICNDLYAPSLRALRPLAEIVYMKKPPTGLMVQRLRWVFEKEGVPYEDAAVRRLVELSTSGSAAQAASGGGGGGDMRGCLVSGEWLAKRLSITTSTTTTLTSGVCAKLTRKLVEEELEGRADSNGASRGGVRGCVERIFRKGDIVNTKGAARGTAKLSATESRRRELENLREEVQRCGEFDKIMTDVFGTYLTRPYHDDTRLSKPNLAYEWLWFHDLISSRVFSEQEFELMGYLAVPSMAFNTLFGTSSVTAGHGAFLTSATKMGGAAGVEEDDSESLPFQGPKADWDYREGVKATKHIVQSIQSNILILPGSLGEYNSISRAAADEPNHASPMAIRRASEFHSVTTLVTELTPYLVRIISPRVTPIFIHGGGGSGGGTSGQWGSVPVAFVRKESERRLVRRAVEVLFSTNISFEKVRVEFSSPTSYTSAAPTVGGWAYRMNPALDQLATFPTLTLAAAGGEVAVPVPTRYAVRQVLSQELHKYSVLQRQAAREARVAKLGLDAATLAPKMGKMKVDDRKNTAITTTGFGKSLKRDFFGRVIEEKCALNSGVVGGEEDGSEVKRRRKDEDEKGKKGKVWVSFHEGFSNAVKKGITLEDLLRGLY</sequence>
<feature type="domain" description="AAA+ ATPase" evidence="3">
    <location>
        <begin position="586"/>
        <end position="749"/>
    </location>
</feature>
<feature type="region of interest" description="Disordered" evidence="2">
    <location>
        <begin position="242"/>
        <end position="264"/>
    </location>
</feature>
<dbReference type="PANTHER" id="PTHR23389:SF3">
    <property type="entry name" value="CHROMOSOME TRANSMISSION FIDELITY PROTEIN 18 HOMOLOG"/>
    <property type="match status" value="1"/>
</dbReference>
<feature type="region of interest" description="Disordered" evidence="2">
    <location>
        <begin position="132"/>
        <end position="155"/>
    </location>
</feature>
<dbReference type="PANTHER" id="PTHR23389">
    <property type="entry name" value="CHROMOSOME TRANSMISSION FIDELITY FACTOR 18"/>
    <property type="match status" value="1"/>
</dbReference>
<evidence type="ECO:0000313" key="4">
    <source>
        <dbReference type="EMBL" id="RPB29003.1"/>
    </source>
</evidence>
<dbReference type="GO" id="GO:0005634">
    <property type="term" value="C:nucleus"/>
    <property type="evidence" value="ECO:0007669"/>
    <property type="project" value="TreeGrafter"/>
</dbReference>
<reference evidence="4 5" key="1">
    <citation type="journal article" date="2018" name="Nat. Ecol. Evol.">
        <title>Pezizomycetes genomes reveal the molecular basis of ectomycorrhizal truffle lifestyle.</title>
        <authorList>
            <person name="Murat C."/>
            <person name="Payen T."/>
            <person name="Noel B."/>
            <person name="Kuo A."/>
            <person name="Morin E."/>
            <person name="Chen J."/>
            <person name="Kohler A."/>
            <person name="Krizsan K."/>
            <person name="Balestrini R."/>
            <person name="Da Silva C."/>
            <person name="Montanini B."/>
            <person name="Hainaut M."/>
            <person name="Levati E."/>
            <person name="Barry K.W."/>
            <person name="Belfiori B."/>
            <person name="Cichocki N."/>
            <person name="Clum A."/>
            <person name="Dockter R.B."/>
            <person name="Fauchery L."/>
            <person name="Guy J."/>
            <person name="Iotti M."/>
            <person name="Le Tacon F."/>
            <person name="Lindquist E.A."/>
            <person name="Lipzen A."/>
            <person name="Malagnac F."/>
            <person name="Mello A."/>
            <person name="Molinier V."/>
            <person name="Miyauchi S."/>
            <person name="Poulain J."/>
            <person name="Riccioni C."/>
            <person name="Rubini A."/>
            <person name="Sitrit Y."/>
            <person name="Splivallo R."/>
            <person name="Traeger S."/>
            <person name="Wang M."/>
            <person name="Zifcakova L."/>
            <person name="Wipf D."/>
            <person name="Zambonelli A."/>
            <person name="Paolocci F."/>
            <person name="Nowrousian M."/>
            <person name="Ottonello S."/>
            <person name="Baldrian P."/>
            <person name="Spatafora J.W."/>
            <person name="Henrissat B."/>
            <person name="Nagy L.G."/>
            <person name="Aury J.M."/>
            <person name="Wincker P."/>
            <person name="Grigoriev I.V."/>
            <person name="Bonfante P."/>
            <person name="Martin F.M."/>
        </authorList>
    </citation>
    <scope>NUCLEOTIDE SEQUENCE [LARGE SCALE GENOMIC DNA]</scope>
    <source>
        <strain evidence="4 5">ATCC MYA-4762</strain>
    </source>
</reference>
<name>A0A3N4M1G0_9PEZI</name>
<protein>
    <recommendedName>
        <fullName evidence="3">AAA+ ATPase domain-containing protein</fullName>
    </recommendedName>
</protein>
<organism evidence="4 5">
    <name type="scientific">Terfezia boudieri ATCC MYA-4762</name>
    <dbReference type="NCBI Taxonomy" id="1051890"/>
    <lineage>
        <taxon>Eukaryota</taxon>
        <taxon>Fungi</taxon>
        <taxon>Dikarya</taxon>
        <taxon>Ascomycota</taxon>
        <taxon>Pezizomycotina</taxon>
        <taxon>Pezizomycetes</taxon>
        <taxon>Pezizales</taxon>
        <taxon>Pezizaceae</taxon>
        <taxon>Terfezia</taxon>
    </lineage>
</organism>
<dbReference type="CDD" id="cd00009">
    <property type="entry name" value="AAA"/>
    <property type="match status" value="1"/>
</dbReference>
<evidence type="ECO:0000256" key="1">
    <source>
        <dbReference type="SAM" id="Coils"/>
    </source>
</evidence>
<feature type="region of interest" description="Disordered" evidence="2">
    <location>
        <begin position="692"/>
        <end position="712"/>
    </location>
</feature>
<evidence type="ECO:0000259" key="3">
    <source>
        <dbReference type="SMART" id="SM00382"/>
    </source>
</evidence>
<dbReference type="GO" id="GO:0005524">
    <property type="term" value="F:ATP binding"/>
    <property type="evidence" value="ECO:0007669"/>
    <property type="project" value="InterPro"/>
</dbReference>
<dbReference type="Proteomes" id="UP000267821">
    <property type="component" value="Unassembled WGS sequence"/>
</dbReference>
<dbReference type="SMART" id="SM00382">
    <property type="entry name" value="AAA"/>
    <property type="match status" value="1"/>
</dbReference>
<dbReference type="FunCoup" id="A0A3N4M1G0">
    <property type="interactions" value="844"/>
</dbReference>
<keyword evidence="5" id="KW-1185">Reference proteome</keyword>
<dbReference type="InterPro" id="IPR003959">
    <property type="entry name" value="ATPase_AAA_core"/>
</dbReference>
<dbReference type="SUPFAM" id="SSF52540">
    <property type="entry name" value="P-loop containing nucleoside triphosphate hydrolases"/>
    <property type="match status" value="1"/>
</dbReference>
<feature type="compositionally biased region" description="Polar residues" evidence="2">
    <location>
        <begin position="693"/>
        <end position="704"/>
    </location>
</feature>
<dbReference type="InterPro" id="IPR027417">
    <property type="entry name" value="P-loop_NTPase"/>
</dbReference>
<dbReference type="Gene3D" id="3.40.50.300">
    <property type="entry name" value="P-loop containing nucleotide triphosphate hydrolases"/>
    <property type="match status" value="1"/>
</dbReference>
<dbReference type="GO" id="GO:0003677">
    <property type="term" value="F:DNA binding"/>
    <property type="evidence" value="ECO:0007669"/>
    <property type="project" value="TreeGrafter"/>
</dbReference>
<dbReference type="OrthoDB" id="2195431at2759"/>
<proteinExistence type="predicted"/>
<keyword evidence="1" id="KW-0175">Coiled coil</keyword>
<dbReference type="InterPro" id="IPR003593">
    <property type="entry name" value="AAA+_ATPase"/>
</dbReference>